<keyword evidence="12" id="KW-1185">Reference proteome</keyword>
<keyword evidence="5 7" id="KW-0687">Ribonucleoprotein</keyword>
<dbReference type="EMBL" id="VHHP01000002">
    <property type="protein sequence ID" value="TPR54271.1"/>
    <property type="molecule type" value="Genomic_DNA"/>
</dbReference>
<dbReference type="SUPFAM" id="SSF55653">
    <property type="entry name" value="Ribosomal protein L9 C-domain"/>
    <property type="match status" value="1"/>
</dbReference>
<dbReference type="HAMAP" id="MF_00503">
    <property type="entry name" value="Ribosomal_bL9"/>
    <property type="match status" value="1"/>
</dbReference>
<evidence type="ECO:0000313" key="11">
    <source>
        <dbReference type="EMBL" id="TPR54271.1"/>
    </source>
</evidence>
<evidence type="ECO:0000256" key="2">
    <source>
        <dbReference type="ARBA" id="ARBA00022730"/>
    </source>
</evidence>
<comment type="caution">
    <text evidence="11">The sequence shown here is derived from an EMBL/GenBank/DDBJ whole genome shotgun (WGS) entry which is preliminary data.</text>
</comment>
<feature type="coiled-coil region" evidence="8">
    <location>
        <begin position="43"/>
        <end position="77"/>
    </location>
</feature>
<dbReference type="GO" id="GO:0005840">
    <property type="term" value="C:ribosome"/>
    <property type="evidence" value="ECO:0007669"/>
    <property type="project" value="UniProtKB-KW"/>
</dbReference>
<keyword evidence="2 7" id="KW-0699">rRNA-binding</keyword>
<dbReference type="Gene3D" id="3.40.5.10">
    <property type="entry name" value="Ribosomal protein L9, N-terminal domain"/>
    <property type="match status" value="1"/>
</dbReference>
<evidence type="ECO:0000259" key="10">
    <source>
        <dbReference type="Pfam" id="PF03948"/>
    </source>
</evidence>
<sequence>MKVILIKNYEKHKVNEIIEVNDGFGKNFLIKNGYAQPVNEKTLANLQRVKANIAENLAKEIAEASAVKAEIEKLNLTFYLKSNGNIVHGNVTSKAIEKELAKHNIKVGAHALKGVSYNTFGVHMVSVKLHDQVTAKLKITILEEK</sequence>
<dbReference type="InterPro" id="IPR020069">
    <property type="entry name" value="Ribosomal_bL9_C"/>
</dbReference>
<dbReference type="InterPro" id="IPR036935">
    <property type="entry name" value="Ribosomal_bL9_N_sf"/>
</dbReference>
<keyword evidence="3 7" id="KW-0694">RNA-binding</keyword>
<evidence type="ECO:0000256" key="3">
    <source>
        <dbReference type="ARBA" id="ARBA00022884"/>
    </source>
</evidence>
<comment type="similarity">
    <text evidence="1 7">Belongs to the bacterial ribosomal protein bL9 family.</text>
</comment>
<dbReference type="Pfam" id="PF01281">
    <property type="entry name" value="Ribosomal_L9_N"/>
    <property type="match status" value="1"/>
</dbReference>
<dbReference type="InterPro" id="IPR009027">
    <property type="entry name" value="Ribosomal_bL9/RNase_H1_N"/>
</dbReference>
<dbReference type="InterPro" id="IPR036791">
    <property type="entry name" value="Ribosomal_bL9_C_sf"/>
</dbReference>
<evidence type="ECO:0000256" key="6">
    <source>
        <dbReference type="ARBA" id="ARBA00035292"/>
    </source>
</evidence>
<evidence type="ECO:0000256" key="4">
    <source>
        <dbReference type="ARBA" id="ARBA00022980"/>
    </source>
</evidence>
<dbReference type="PANTHER" id="PTHR21368">
    <property type="entry name" value="50S RIBOSOMAL PROTEIN L9"/>
    <property type="match status" value="1"/>
</dbReference>
<dbReference type="Gene3D" id="3.10.430.100">
    <property type="entry name" value="Ribosomal protein L9, C-terminal domain"/>
    <property type="match status" value="1"/>
</dbReference>
<dbReference type="Proteomes" id="UP000316851">
    <property type="component" value="Unassembled WGS sequence"/>
</dbReference>
<keyword evidence="8" id="KW-0175">Coiled coil</keyword>
<evidence type="ECO:0000256" key="5">
    <source>
        <dbReference type="ARBA" id="ARBA00023274"/>
    </source>
</evidence>
<comment type="function">
    <text evidence="7">Binds to the 23S rRNA.</text>
</comment>
<dbReference type="InterPro" id="IPR020070">
    <property type="entry name" value="Ribosomal_bL9_N"/>
</dbReference>
<dbReference type="SUPFAM" id="SSF55658">
    <property type="entry name" value="L9 N-domain-like"/>
    <property type="match status" value="1"/>
</dbReference>
<dbReference type="NCBIfam" id="TIGR00158">
    <property type="entry name" value="L9"/>
    <property type="match status" value="1"/>
</dbReference>
<evidence type="ECO:0000259" key="9">
    <source>
        <dbReference type="Pfam" id="PF01281"/>
    </source>
</evidence>
<protein>
    <recommendedName>
        <fullName evidence="6 7">Large ribosomal subunit protein bL9</fullName>
    </recommendedName>
</protein>
<accession>A0ABY2Z2B1</accession>
<evidence type="ECO:0000256" key="8">
    <source>
        <dbReference type="SAM" id="Coils"/>
    </source>
</evidence>
<proteinExistence type="inferred from homology"/>
<name>A0ABY2Z2B1_9BACT</name>
<dbReference type="Pfam" id="PF03948">
    <property type="entry name" value="Ribosomal_L9_C"/>
    <property type="match status" value="1"/>
</dbReference>
<keyword evidence="4 7" id="KW-0689">Ribosomal protein</keyword>
<evidence type="ECO:0000256" key="7">
    <source>
        <dbReference type="HAMAP-Rule" id="MF_00503"/>
    </source>
</evidence>
<dbReference type="InterPro" id="IPR020594">
    <property type="entry name" value="Ribosomal_bL9_bac/chp"/>
</dbReference>
<dbReference type="RefSeq" id="WP_140914616.1">
    <property type="nucleotide sequence ID" value="NZ_VHHP01000002.1"/>
</dbReference>
<feature type="domain" description="Large ribosomal subunit protein bL9 C-terminal" evidence="10">
    <location>
        <begin position="62"/>
        <end position="141"/>
    </location>
</feature>
<organism evidence="11 12">
    <name type="scientific">Metamycoplasma neophronis</name>
    <dbReference type="NCBI Taxonomy" id="872983"/>
    <lineage>
        <taxon>Bacteria</taxon>
        <taxon>Bacillati</taxon>
        <taxon>Mycoplasmatota</taxon>
        <taxon>Mycoplasmoidales</taxon>
        <taxon>Metamycoplasmataceae</taxon>
        <taxon>Metamycoplasma</taxon>
    </lineage>
</organism>
<evidence type="ECO:0000313" key="12">
    <source>
        <dbReference type="Proteomes" id="UP000316851"/>
    </source>
</evidence>
<evidence type="ECO:0000256" key="1">
    <source>
        <dbReference type="ARBA" id="ARBA00010605"/>
    </source>
</evidence>
<gene>
    <name evidence="7 11" type="primary">rplI</name>
    <name evidence="11" type="ORF">FJR74_00620</name>
</gene>
<dbReference type="InterPro" id="IPR000244">
    <property type="entry name" value="Ribosomal_bL9"/>
</dbReference>
<feature type="domain" description="Ribosomal protein L9" evidence="9">
    <location>
        <begin position="1"/>
        <end position="45"/>
    </location>
</feature>
<reference evidence="11" key="1">
    <citation type="submission" date="2019-06" db="EMBL/GenBank/DDBJ databases">
        <title>Mycoplasma neophronis type strain whole genome sequence.</title>
        <authorList>
            <person name="Spergser J."/>
        </authorList>
    </citation>
    <scope>NUCLEOTIDE SEQUENCE [LARGE SCALE GENOMIC DNA]</scope>
    <source>
        <strain evidence="11">DSM 24097</strain>
    </source>
</reference>